<name>A0A7T4WCB3_9PROT</name>
<accession>A0A7T4WCB3</accession>
<dbReference type="RefSeq" id="WP_198660166.1">
    <property type="nucleotide sequence ID" value="NZ_CP059488.1"/>
</dbReference>
<gene>
    <name evidence="1" type="ORF">H2515_11175</name>
</gene>
<evidence type="ECO:0000313" key="2">
    <source>
        <dbReference type="Proteomes" id="UP000595420"/>
    </source>
</evidence>
<sequence>MNVDLGLPVSRMQRERRPDVERHTRRVKRQAMLEKTIRLPRHMWEGVFVDACIDGRVHGVAAQMLCQIYQEAYQHVRILKGESLVGWVFDHPIKDLAFPDMLPDRRQHGRTHLIKCLLHLESLSLIRRLESRPGRPVPYEVLLPSSEDVS</sequence>
<proteinExistence type="predicted"/>
<organism evidence="1 2">
    <name type="scientific">Acidithiobacillus ferrivorans</name>
    <dbReference type="NCBI Taxonomy" id="160808"/>
    <lineage>
        <taxon>Bacteria</taxon>
        <taxon>Pseudomonadati</taxon>
        <taxon>Pseudomonadota</taxon>
        <taxon>Acidithiobacillia</taxon>
        <taxon>Acidithiobacillales</taxon>
        <taxon>Acidithiobacillaceae</taxon>
        <taxon>Acidithiobacillus</taxon>
    </lineage>
</organism>
<evidence type="ECO:0000313" key="1">
    <source>
        <dbReference type="EMBL" id="QQD71984.1"/>
    </source>
</evidence>
<protein>
    <submittedName>
        <fullName evidence="1">Uncharacterized protein</fullName>
    </submittedName>
</protein>
<dbReference type="Proteomes" id="UP000595420">
    <property type="component" value="Chromosome"/>
</dbReference>
<reference evidence="1 2" key="1">
    <citation type="submission" date="2020-07" db="EMBL/GenBank/DDBJ databases">
        <title>Complete genome sequence analysis of Acidithiobacillus ferrivorans XJFY6S-08 reveals extreme environmental adaptation to alpine acid mine drainage.</title>
        <authorList>
            <person name="Yan L."/>
            <person name="Ni Y."/>
        </authorList>
    </citation>
    <scope>NUCLEOTIDE SEQUENCE [LARGE SCALE GENOMIC DNA]</scope>
    <source>
        <strain evidence="1 2">XJFY6S-08</strain>
    </source>
</reference>
<dbReference type="AlphaFoldDB" id="A0A7T4WCB3"/>
<dbReference type="EMBL" id="CP059488">
    <property type="protein sequence ID" value="QQD71984.1"/>
    <property type="molecule type" value="Genomic_DNA"/>
</dbReference>